<evidence type="ECO:0000313" key="2">
    <source>
        <dbReference type="Proteomes" id="UP001528411"/>
    </source>
</evidence>
<proteinExistence type="predicted"/>
<protein>
    <submittedName>
        <fullName evidence="1">DUF1704 domain-containing protein</fullName>
    </submittedName>
</protein>
<comment type="caution">
    <text evidence="1">The sequence shown here is derived from an EMBL/GenBank/DDBJ whole genome shotgun (WGS) entry which is preliminary data.</text>
</comment>
<evidence type="ECO:0000313" key="1">
    <source>
        <dbReference type="EMBL" id="MDC2890718.1"/>
    </source>
</evidence>
<dbReference type="Proteomes" id="UP001528411">
    <property type="component" value="Unassembled WGS sequence"/>
</dbReference>
<gene>
    <name evidence="1" type="ORF">PN838_20695</name>
</gene>
<dbReference type="EMBL" id="JAQOMS010000002">
    <property type="protein sequence ID" value="MDC2890718.1"/>
    <property type="molecule type" value="Genomic_DNA"/>
</dbReference>
<keyword evidence="2" id="KW-1185">Reference proteome</keyword>
<accession>A0ABT5FHQ7</accession>
<sequence length="40" mass="4549">MRAFAHHELGIHMFTTLSARAQPLKVFSSVLSEIPILRKD</sequence>
<organism evidence="1 2">
    <name type="scientific">Psychrosphaera algicola</name>
    <dbReference type="NCBI Taxonomy" id="3023714"/>
    <lineage>
        <taxon>Bacteria</taxon>
        <taxon>Pseudomonadati</taxon>
        <taxon>Pseudomonadota</taxon>
        <taxon>Gammaproteobacteria</taxon>
        <taxon>Alteromonadales</taxon>
        <taxon>Pseudoalteromonadaceae</taxon>
        <taxon>Psychrosphaera</taxon>
    </lineage>
</organism>
<name>A0ABT5FHQ7_9GAMM</name>
<reference evidence="1 2" key="1">
    <citation type="submission" date="2023-01" db="EMBL/GenBank/DDBJ databases">
        <title>Psychrosphaera sp. nov., isolated from marine algae.</title>
        <authorList>
            <person name="Bayburt H."/>
            <person name="Choi B.J."/>
            <person name="Kim J.M."/>
            <person name="Choi D.G."/>
            <person name="Jeon C.O."/>
        </authorList>
    </citation>
    <scope>NUCLEOTIDE SEQUENCE [LARGE SCALE GENOMIC DNA]</scope>
    <source>
        <strain evidence="1 2">G1-22</strain>
    </source>
</reference>